<gene>
    <name evidence="1" type="ORF">CAP_4199</name>
</gene>
<name>A0A017T632_9BACT</name>
<sequence>MTWADWDPRGRLLVATSDGKLQILDVDREGLDVRWERDISAKAGRGPAPESARRW</sequence>
<accession>A0A017T632</accession>
<comment type="caution">
    <text evidence="1">The sequence shown here is derived from an EMBL/GenBank/DDBJ whole genome shotgun (WGS) entry which is preliminary data.</text>
</comment>
<protein>
    <submittedName>
        <fullName evidence="1">Uncharacterized protein</fullName>
    </submittedName>
</protein>
<keyword evidence="2" id="KW-1185">Reference proteome</keyword>
<evidence type="ECO:0000313" key="2">
    <source>
        <dbReference type="Proteomes" id="UP000019678"/>
    </source>
</evidence>
<dbReference type="Proteomes" id="UP000019678">
    <property type="component" value="Unassembled WGS sequence"/>
</dbReference>
<reference evidence="1 2" key="1">
    <citation type="submission" date="2013-05" db="EMBL/GenBank/DDBJ databases">
        <title>Genome assembly of Chondromyces apiculatus DSM 436.</title>
        <authorList>
            <person name="Sharma G."/>
            <person name="Khatri I."/>
            <person name="Kaur C."/>
            <person name="Mayilraj S."/>
            <person name="Subramanian S."/>
        </authorList>
    </citation>
    <scope>NUCLEOTIDE SEQUENCE [LARGE SCALE GENOMIC DNA]</scope>
    <source>
        <strain evidence="1 2">DSM 436</strain>
    </source>
</reference>
<dbReference type="AlphaFoldDB" id="A0A017T632"/>
<organism evidence="1 2">
    <name type="scientific">Chondromyces apiculatus DSM 436</name>
    <dbReference type="NCBI Taxonomy" id="1192034"/>
    <lineage>
        <taxon>Bacteria</taxon>
        <taxon>Pseudomonadati</taxon>
        <taxon>Myxococcota</taxon>
        <taxon>Polyangia</taxon>
        <taxon>Polyangiales</taxon>
        <taxon>Polyangiaceae</taxon>
        <taxon>Chondromyces</taxon>
    </lineage>
</organism>
<dbReference type="EMBL" id="ASRX01000030">
    <property type="protein sequence ID" value="EYF04723.1"/>
    <property type="molecule type" value="Genomic_DNA"/>
</dbReference>
<evidence type="ECO:0000313" key="1">
    <source>
        <dbReference type="EMBL" id="EYF04723.1"/>
    </source>
</evidence>
<proteinExistence type="predicted"/>